<feature type="region of interest" description="Disordered" evidence="4">
    <location>
        <begin position="603"/>
        <end position="650"/>
    </location>
</feature>
<dbReference type="PANTHER" id="PTHR24198:SF165">
    <property type="entry name" value="ANKYRIN REPEAT-CONTAINING PROTEIN-RELATED"/>
    <property type="match status" value="1"/>
</dbReference>
<gene>
    <name evidence="5" type="ORF">jhhlp_002380</name>
</gene>
<evidence type="ECO:0008006" key="7">
    <source>
        <dbReference type="Google" id="ProtNLM"/>
    </source>
</evidence>
<evidence type="ECO:0000313" key="5">
    <source>
        <dbReference type="EMBL" id="PKS10625.1"/>
    </source>
</evidence>
<evidence type="ECO:0000313" key="6">
    <source>
        <dbReference type="Proteomes" id="UP000233524"/>
    </source>
</evidence>
<proteinExistence type="predicted"/>
<dbReference type="InterPro" id="IPR036770">
    <property type="entry name" value="Ankyrin_rpt-contain_sf"/>
</dbReference>
<feature type="compositionally biased region" description="Acidic residues" evidence="4">
    <location>
        <begin position="1822"/>
        <end position="1845"/>
    </location>
</feature>
<dbReference type="PROSITE" id="PS50297">
    <property type="entry name" value="ANK_REP_REGION"/>
    <property type="match status" value="5"/>
</dbReference>
<feature type="repeat" description="ANK" evidence="3">
    <location>
        <begin position="831"/>
        <end position="863"/>
    </location>
</feature>
<feature type="region of interest" description="Disordered" evidence="4">
    <location>
        <begin position="1179"/>
        <end position="1210"/>
    </location>
</feature>
<name>A0A2N3NDU9_9PEZI</name>
<feature type="repeat" description="ANK" evidence="3">
    <location>
        <begin position="708"/>
        <end position="734"/>
    </location>
</feature>
<dbReference type="InParanoid" id="A0A2N3NDU9"/>
<evidence type="ECO:0000256" key="4">
    <source>
        <dbReference type="SAM" id="MobiDB-lite"/>
    </source>
</evidence>
<evidence type="ECO:0000256" key="1">
    <source>
        <dbReference type="ARBA" id="ARBA00022737"/>
    </source>
</evidence>
<feature type="compositionally biased region" description="Basic and acidic residues" evidence="4">
    <location>
        <begin position="1792"/>
        <end position="1804"/>
    </location>
</feature>
<evidence type="ECO:0000256" key="2">
    <source>
        <dbReference type="ARBA" id="ARBA00023043"/>
    </source>
</evidence>
<dbReference type="Pfam" id="PF00023">
    <property type="entry name" value="Ank"/>
    <property type="match status" value="1"/>
</dbReference>
<comment type="caution">
    <text evidence="5">The sequence shown here is derived from an EMBL/GenBank/DDBJ whole genome shotgun (WGS) entry which is preliminary data.</text>
</comment>
<keyword evidence="2 3" id="KW-0040">ANK repeat</keyword>
<dbReference type="InterPro" id="IPR002110">
    <property type="entry name" value="Ankyrin_rpt"/>
</dbReference>
<dbReference type="VEuPathDB" id="FungiDB:jhhlp_002380"/>
<feature type="compositionally biased region" description="Acidic residues" evidence="4">
    <location>
        <begin position="636"/>
        <end position="650"/>
    </location>
</feature>
<dbReference type="Gene3D" id="1.25.40.20">
    <property type="entry name" value="Ankyrin repeat-containing domain"/>
    <property type="match status" value="5"/>
</dbReference>
<dbReference type="STRING" id="41688.A0A2N3NDU9"/>
<evidence type="ECO:0000256" key="3">
    <source>
        <dbReference type="PROSITE-ProRule" id="PRU00023"/>
    </source>
</evidence>
<dbReference type="OrthoDB" id="539213at2759"/>
<dbReference type="Pfam" id="PF12796">
    <property type="entry name" value="Ank_2"/>
    <property type="match status" value="2"/>
</dbReference>
<feature type="repeat" description="ANK" evidence="3">
    <location>
        <begin position="577"/>
        <end position="609"/>
    </location>
</feature>
<dbReference type="EMBL" id="NLAX01000008">
    <property type="protein sequence ID" value="PKS10625.1"/>
    <property type="molecule type" value="Genomic_DNA"/>
</dbReference>
<dbReference type="SUPFAM" id="SSF48403">
    <property type="entry name" value="Ankyrin repeat"/>
    <property type="match status" value="3"/>
</dbReference>
<feature type="repeat" description="ANK" evidence="3">
    <location>
        <begin position="1488"/>
        <end position="1520"/>
    </location>
</feature>
<organism evidence="5 6">
    <name type="scientific">Lomentospora prolificans</name>
    <dbReference type="NCBI Taxonomy" id="41688"/>
    <lineage>
        <taxon>Eukaryota</taxon>
        <taxon>Fungi</taxon>
        <taxon>Dikarya</taxon>
        <taxon>Ascomycota</taxon>
        <taxon>Pezizomycotina</taxon>
        <taxon>Sordariomycetes</taxon>
        <taxon>Hypocreomycetidae</taxon>
        <taxon>Microascales</taxon>
        <taxon>Microascaceae</taxon>
        <taxon>Lomentospora</taxon>
    </lineage>
</organism>
<feature type="region of interest" description="Disordered" evidence="4">
    <location>
        <begin position="1743"/>
        <end position="1845"/>
    </location>
</feature>
<dbReference type="PROSITE" id="PS50088">
    <property type="entry name" value="ANK_REPEAT"/>
    <property type="match status" value="5"/>
</dbReference>
<protein>
    <recommendedName>
        <fullName evidence="7">Ankyrin repeat protein</fullName>
    </recommendedName>
</protein>
<feature type="compositionally biased region" description="Acidic residues" evidence="4">
    <location>
        <begin position="1192"/>
        <end position="1209"/>
    </location>
</feature>
<keyword evidence="1" id="KW-0677">Repeat</keyword>
<reference evidence="5 6" key="1">
    <citation type="journal article" date="2017" name="G3 (Bethesda)">
        <title>First Draft Genome Sequence of the Pathogenic Fungus Lomentospora prolificans (Formerly Scedosporium prolificans).</title>
        <authorList>
            <person name="Luo R."/>
            <person name="Zimin A."/>
            <person name="Workman R."/>
            <person name="Fan Y."/>
            <person name="Pertea G."/>
            <person name="Grossman N."/>
            <person name="Wear M.P."/>
            <person name="Jia B."/>
            <person name="Miller H."/>
            <person name="Casadevall A."/>
            <person name="Timp W."/>
            <person name="Zhang S.X."/>
            <person name="Salzberg S.L."/>
        </authorList>
    </citation>
    <scope>NUCLEOTIDE SEQUENCE [LARGE SCALE GENOMIC DNA]</scope>
    <source>
        <strain evidence="5 6">JHH-5317</strain>
    </source>
</reference>
<dbReference type="Proteomes" id="UP000233524">
    <property type="component" value="Unassembled WGS sequence"/>
</dbReference>
<feature type="compositionally biased region" description="Basic and acidic residues" evidence="4">
    <location>
        <begin position="1179"/>
        <end position="1191"/>
    </location>
</feature>
<keyword evidence="6" id="KW-1185">Reference proteome</keyword>
<dbReference type="SMART" id="SM00248">
    <property type="entry name" value="ANK"/>
    <property type="match status" value="10"/>
</dbReference>
<feature type="repeat" description="ANK" evidence="3">
    <location>
        <begin position="544"/>
        <end position="576"/>
    </location>
</feature>
<feature type="compositionally biased region" description="Basic and acidic residues" evidence="4">
    <location>
        <begin position="612"/>
        <end position="635"/>
    </location>
</feature>
<accession>A0A2N3NDU9</accession>
<dbReference type="PANTHER" id="PTHR24198">
    <property type="entry name" value="ANKYRIN REPEAT AND PROTEIN KINASE DOMAIN-CONTAINING PROTEIN"/>
    <property type="match status" value="1"/>
</dbReference>
<sequence>MPIELDPIPAPHVELVNYIADHPDKPMVEIMAPYRQYESQLRTVFAQDRQDPRLDDPYINVLPLFTENTKRITTRARNLAEESQKEKDKYIMALPDDKRRPHGSPATVSSLKEFQKNFGIFSENSLADLDWSNVVAAGSSVVNCLLPVPAEFNTTKRKLREYYHEKFCPASDVDLFMYGLNEEEALEKIKQIEQAVRDAILTEVTVVRTKYAITIASQYPTRHIQVVLRSYKSISEILTGFDIDAAGGAYDGSQVYVTPRALGSFITQINHIDLSRRSPSYENRLSKYSHRNFEVYWPELDRSKIDPTIFERSFGRTLGLARLLVLERLPTSSARETYLNKRRQERGRPTVYFSRARLRGNIKDNHEDEVADWVDETDVSNYHTFTVPYGEQCVIGYPIVPYLHFHAKKIEKLCYTRDLLLNAEWNQHKNREVYLHRHPAFFGRVEDVIEDCCGTCPEPVTPEEIEVAKKEAEIYISGRVKLLIDDPGRQQIGSFNPLTDDDWTDMAYVGNTARLCQSIVDSDVDEVLAWLSQPDADPNRRDYTGRTPLQLAVVSSTPDVVKCLIDHGARLTARQADGKTALHLAAERGIPEMIKMLMEKSIENEEAEEEKQDAKRKAMRETELEKKVPAKHTSESEESEEDSDEDQDEDDLDMLEDATSDDDGAHSFATGSFINVKNDAEVDRLKQLEDGNNDEPDFYKIDVLAWDSPCSPLHLAIASGHEDVVKVLCDYGGDALLPIKFLNSEREPVGAILTLTLALSLPMEKAKSMSKLLLKLGATSSQADLNGCTAFHRYVKSGNKEMIDTLWDQDKTGVKTAINHLVIGPGVWGSSAVSPLHLAITNGDSALVLKLLEAGANPQIDFETWLKAAKFSTIMERRLGNYEGNMNLYEQGTIQPLIAALQHCTDPETAIHLLEKGADPNALPPMSRNIIKNEWNRRYTKGETALDIVQKYIKALREYKPPSLERKKPTLPLGLDEHLDTYMDGSYQHWMVSRDVQKAKELHKKSIESYEKETCKYETAKKKKLFEQRKQAVEEGLAGYEKLEKVLLEKGAKSFKDLHPDIVAQNPGLYVPPEETDPAKGLEEKPYEYDFKFTNVTDVTEARKAAYIQLFEAAWRGDLEKIKLLTLQSWDEEQTEPPLKISVNDGDMNSPFSLAFMLGHYEVAWGIAEIAHAQYSPPEEEKRMYELKRDNEEEEYSEDDSEAYSDDGDEPKIVSKVVDKKFTIENIGQVSMQVKSQTKASEMINWSANTFVLKDGLPDPKSYGRQTIWDFLMETKFEESVFKRFLDLSIHFGRKAFDTKAADNESGFTFPDNIFRKLVEKGKVNALAEVIKRTGAGIPLDHFIKKTGVEVKEKPRFYQGLTVYGKKRKDWANAGRNMYVKSSGLKTPPLLHAALGGNLESVEWFLTDTPLRLYTEFSQSKAAQEDGRFKHLTTTTGGFEGLVSKWLGNQNELVLHCAMLASETEDGLKMVKYLIKGCPSALEARDAHNNTPLLTAALFGRVKYCQLLIEGGADQSVRNKFGDNVIHCALKRGPKAPMLKPLLDTLDKGLREHLLKQRSTLECGGYTPLHACINELTFEGYRWDNNPSLRNHTVKEGTELVRLLLDYSKGAELELLSASGDSCLHTAIMRSYSWLTKLLLNARPKLLYRENAVGRTPGEVARDKIMSARFTQPSQLNVANKDRTGSWLAETIAQKARKEEKEKTKEPNAALVWEICSDVAKRYPNKRRLVSLNEASDVAKRLGEAHTSSRYFSIQPKAEESDGEGEDEKKKADDTDFVIDEGASRGHSSWKTPEDEKRAQEKNKARLGSPCDGCGQYHDAPAEESDEESSSDNDDEDEDDEDDDY</sequence>